<gene>
    <name evidence="1" type="ORF">BG258_12990</name>
</gene>
<dbReference type="EMBL" id="MECQ01000001">
    <property type="protein sequence ID" value="ODV56743.1"/>
    <property type="molecule type" value="Genomic_DNA"/>
</dbReference>
<dbReference type="Proteomes" id="UP000094784">
    <property type="component" value="Unassembled WGS sequence"/>
</dbReference>
<dbReference type="AlphaFoldDB" id="A0A1E4R8H8"/>
<dbReference type="OrthoDB" id="2738264at2"/>
<organism evidence="1 2">
    <name type="scientific">Lysinibacillus fusiformis</name>
    <dbReference type="NCBI Taxonomy" id="28031"/>
    <lineage>
        <taxon>Bacteria</taxon>
        <taxon>Bacillati</taxon>
        <taxon>Bacillota</taxon>
        <taxon>Bacilli</taxon>
        <taxon>Bacillales</taxon>
        <taxon>Bacillaceae</taxon>
        <taxon>Lysinibacillus</taxon>
    </lineage>
</organism>
<name>A0A1E4R8H8_9BACI</name>
<dbReference type="RefSeq" id="WP_008178501.1">
    <property type="nucleotide sequence ID" value="NZ_BJOM01000024.1"/>
</dbReference>
<dbReference type="KEGG" id="lfu:HR49_10010"/>
<dbReference type="GeneID" id="29442205"/>
<sequence length="36" mass="3780">MIIGTILLAIALPVGIVLAVDLLNEQQQVAPQSNHS</sequence>
<evidence type="ECO:0000313" key="1">
    <source>
        <dbReference type="EMBL" id="ODV56743.1"/>
    </source>
</evidence>
<reference evidence="1 2" key="1">
    <citation type="submission" date="2016-09" db="EMBL/GenBank/DDBJ databases">
        <title>Draft genome sequence of the soil isolate, Lysinibacillus fusiformis M5, a potential hypoxanthine producer.</title>
        <authorList>
            <person name="Gallegos-Monterrosa R."/>
            <person name="Maroti G."/>
            <person name="Balint B."/>
            <person name="Kovacs A.T."/>
        </authorList>
    </citation>
    <scope>NUCLEOTIDE SEQUENCE [LARGE SCALE GENOMIC DNA]</scope>
    <source>
        <strain evidence="1 2">M5</strain>
    </source>
</reference>
<proteinExistence type="predicted"/>
<evidence type="ECO:0000313" key="2">
    <source>
        <dbReference type="Proteomes" id="UP000094784"/>
    </source>
</evidence>
<accession>A0A1E4R8H8</accession>
<protein>
    <submittedName>
        <fullName evidence="1">Transcriptional regulator</fullName>
    </submittedName>
</protein>
<comment type="caution">
    <text evidence="1">The sequence shown here is derived from an EMBL/GenBank/DDBJ whole genome shotgun (WGS) entry which is preliminary data.</text>
</comment>